<dbReference type="InterPro" id="IPR004358">
    <property type="entry name" value="Sig_transdc_His_kin-like_C"/>
</dbReference>
<dbReference type="Gene3D" id="1.10.287.130">
    <property type="match status" value="1"/>
</dbReference>
<comment type="catalytic activity">
    <reaction evidence="1">
        <text>ATP + protein L-histidine = ADP + protein N-phospho-L-histidine.</text>
        <dbReference type="EC" id="2.7.13.3"/>
    </reaction>
</comment>
<keyword evidence="6" id="KW-0812">Transmembrane</keyword>
<keyword evidence="6" id="KW-0472">Membrane</keyword>
<evidence type="ECO:0000256" key="1">
    <source>
        <dbReference type="ARBA" id="ARBA00000085"/>
    </source>
</evidence>
<dbReference type="Proteomes" id="UP000032352">
    <property type="component" value="Chromosome pTvir"/>
</dbReference>
<evidence type="ECO:0000259" key="8">
    <source>
        <dbReference type="PROSITE" id="PS50109"/>
    </source>
</evidence>
<feature type="chain" id="PRO_5042250692" description="histidine kinase" evidence="7">
    <location>
        <begin position="22"/>
        <end position="1079"/>
    </location>
</feature>
<dbReference type="Pfam" id="PF07495">
    <property type="entry name" value="Y_Y_Y"/>
    <property type="match status" value="1"/>
</dbReference>
<organism evidence="9 10">
    <name type="scientific">Thalassomonas viridans</name>
    <dbReference type="NCBI Taxonomy" id="137584"/>
    <lineage>
        <taxon>Bacteria</taxon>
        <taxon>Pseudomonadati</taxon>
        <taxon>Pseudomonadota</taxon>
        <taxon>Gammaproteobacteria</taxon>
        <taxon>Alteromonadales</taxon>
        <taxon>Colwelliaceae</taxon>
        <taxon>Thalassomonas</taxon>
    </lineage>
</organism>
<dbReference type="PANTHER" id="PTHR43547">
    <property type="entry name" value="TWO-COMPONENT HISTIDINE KINASE"/>
    <property type="match status" value="1"/>
</dbReference>
<dbReference type="KEGG" id="tvd:SG34_032720"/>
<dbReference type="AlphaFoldDB" id="A0AAE9Z8J4"/>
<evidence type="ECO:0000256" key="2">
    <source>
        <dbReference type="ARBA" id="ARBA00012438"/>
    </source>
</evidence>
<dbReference type="InterPro" id="IPR011110">
    <property type="entry name" value="Reg_prop"/>
</dbReference>
<dbReference type="GO" id="GO:0000155">
    <property type="term" value="F:phosphorelay sensor kinase activity"/>
    <property type="evidence" value="ECO:0007669"/>
    <property type="project" value="InterPro"/>
</dbReference>
<dbReference type="RefSeq" id="WP_044838588.1">
    <property type="nucleotide sequence ID" value="NZ_CP059734.1"/>
</dbReference>
<keyword evidence="3" id="KW-0597">Phosphoprotein</keyword>
<gene>
    <name evidence="9" type="ORF">SG34_032720</name>
</gene>
<reference evidence="9 10" key="1">
    <citation type="journal article" date="2015" name="Genome Announc.">
        <title>Draft Genome Sequences of Marine Isolates of Thalassomonas viridans and Thalassomonas actiniarum.</title>
        <authorList>
            <person name="Olonade I."/>
            <person name="van Zyl L.J."/>
            <person name="Trindade M."/>
        </authorList>
    </citation>
    <scope>NUCLEOTIDE SEQUENCE [LARGE SCALE GENOMIC DNA]</scope>
    <source>
        <strain evidence="9 10">XOM25</strain>
    </source>
</reference>
<reference evidence="9 10" key="2">
    <citation type="journal article" date="2022" name="Mar. Drugs">
        <title>Bioassay-Guided Fractionation Leads to the Detection of Cholic Acid Generated by the Rare Thalassomonas sp.</title>
        <authorList>
            <person name="Pheiffer F."/>
            <person name="Schneider Y.K."/>
            <person name="Hansen E.H."/>
            <person name="Andersen J.H."/>
            <person name="Isaksson J."/>
            <person name="Busche T."/>
            <person name="R C."/>
            <person name="Kalinowski J."/>
            <person name="Zyl L.V."/>
            <person name="Trindade M."/>
        </authorList>
    </citation>
    <scope>NUCLEOTIDE SEQUENCE [LARGE SCALE GENOMIC DNA]</scope>
    <source>
        <strain evidence="9 10">XOM25</strain>
    </source>
</reference>
<evidence type="ECO:0000313" key="10">
    <source>
        <dbReference type="Proteomes" id="UP000032352"/>
    </source>
</evidence>
<dbReference type="InterPro" id="IPR036097">
    <property type="entry name" value="HisK_dim/P_sf"/>
</dbReference>
<evidence type="ECO:0000256" key="3">
    <source>
        <dbReference type="ARBA" id="ARBA00022553"/>
    </source>
</evidence>
<dbReference type="FunFam" id="3.30.565.10:FF:000006">
    <property type="entry name" value="Sensor histidine kinase WalK"/>
    <property type="match status" value="1"/>
</dbReference>
<dbReference type="PROSITE" id="PS50109">
    <property type="entry name" value="HIS_KIN"/>
    <property type="match status" value="1"/>
</dbReference>
<dbReference type="SUPFAM" id="SSF63829">
    <property type="entry name" value="Calcium-dependent phosphotriesterase"/>
    <property type="match status" value="1"/>
</dbReference>
<dbReference type="InterPro" id="IPR015943">
    <property type="entry name" value="WD40/YVTN_repeat-like_dom_sf"/>
</dbReference>
<dbReference type="CDD" id="cd00082">
    <property type="entry name" value="HisKA"/>
    <property type="match status" value="1"/>
</dbReference>
<dbReference type="InterPro" id="IPR003594">
    <property type="entry name" value="HATPase_dom"/>
</dbReference>
<dbReference type="Pfam" id="PF02518">
    <property type="entry name" value="HATPase_c"/>
    <property type="match status" value="1"/>
</dbReference>
<dbReference type="Gene3D" id="2.130.10.10">
    <property type="entry name" value="YVTN repeat-like/Quinoprotein amine dehydrogenase"/>
    <property type="match status" value="3"/>
</dbReference>
<proteinExistence type="predicted"/>
<protein>
    <recommendedName>
        <fullName evidence="2">histidine kinase</fullName>
        <ecNumber evidence="2">2.7.13.3</ecNumber>
    </recommendedName>
</protein>
<dbReference type="InterPro" id="IPR036890">
    <property type="entry name" value="HATPase_C_sf"/>
</dbReference>
<keyword evidence="4" id="KW-0808">Transferase</keyword>
<dbReference type="Gene3D" id="3.30.565.10">
    <property type="entry name" value="Histidine kinase-like ATPase, C-terminal domain"/>
    <property type="match status" value="1"/>
</dbReference>
<evidence type="ECO:0000256" key="6">
    <source>
        <dbReference type="SAM" id="Phobius"/>
    </source>
</evidence>
<dbReference type="Pfam" id="PF00512">
    <property type="entry name" value="HisKA"/>
    <property type="match status" value="1"/>
</dbReference>
<dbReference type="SMART" id="SM00387">
    <property type="entry name" value="HATPase_c"/>
    <property type="match status" value="1"/>
</dbReference>
<dbReference type="EC" id="2.7.13.3" evidence="2"/>
<dbReference type="InterPro" id="IPR013783">
    <property type="entry name" value="Ig-like_fold"/>
</dbReference>
<keyword evidence="6" id="KW-1133">Transmembrane helix</keyword>
<dbReference type="SUPFAM" id="SSF47384">
    <property type="entry name" value="Homodimeric domain of signal transducing histidine kinase"/>
    <property type="match status" value="1"/>
</dbReference>
<evidence type="ECO:0000256" key="4">
    <source>
        <dbReference type="ARBA" id="ARBA00022679"/>
    </source>
</evidence>
<dbReference type="InterPro" id="IPR011047">
    <property type="entry name" value="Quinoprotein_ADH-like_sf"/>
</dbReference>
<dbReference type="SMART" id="SM00388">
    <property type="entry name" value="HisKA"/>
    <property type="match status" value="1"/>
</dbReference>
<dbReference type="SUPFAM" id="SSF55874">
    <property type="entry name" value="ATPase domain of HSP90 chaperone/DNA topoisomerase II/histidine kinase"/>
    <property type="match status" value="1"/>
</dbReference>
<dbReference type="InterPro" id="IPR003661">
    <property type="entry name" value="HisK_dim/P_dom"/>
</dbReference>
<keyword evidence="5" id="KW-0418">Kinase</keyword>
<evidence type="ECO:0000313" key="9">
    <source>
        <dbReference type="EMBL" id="WDE08676.1"/>
    </source>
</evidence>
<dbReference type="InterPro" id="IPR005467">
    <property type="entry name" value="His_kinase_dom"/>
</dbReference>
<feature type="signal peptide" evidence="7">
    <location>
        <begin position="1"/>
        <end position="21"/>
    </location>
</feature>
<name>A0AAE9Z8J4_9GAMM</name>
<dbReference type="Pfam" id="PF07494">
    <property type="entry name" value="Reg_prop"/>
    <property type="match status" value="1"/>
</dbReference>
<evidence type="ECO:0000256" key="5">
    <source>
        <dbReference type="ARBA" id="ARBA00022777"/>
    </source>
</evidence>
<dbReference type="EMBL" id="CP059734">
    <property type="protein sequence ID" value="WDE08676.1"/>
    <property type="molecule type" value="Genomic_DNA"/>
</dbReference>
<dbReference type="PANTHER" id="PTHR43547:SF2">
    <property type="entry name" value="HYBRID SIGNAL TRANSDUCTION HISTIDINE KINASE C"/>
    <property type="match status" value="1"/>
</dbReference>
<dbReference type="Gene3D" id="2.60.40.10">
    <property type="entry name" value="Immunoglobulins"/>
    <property type="match status" value="1"/>
</dbReference>
<accession>A0AAE9Z8J4</accession>
<feature type="domain" description="Histidine kinase" evidence="8">
    <location>
        <begin position="850"/>
        <end position="1066"/>
    </location>
</feature>
<dbReference type="InterPro" id="IPR011123">
    <property type="entry name" value="Y_Y_Y"/>
</dbReference>
<dbReference type="SUPFAM" id="SSF50998">
    <property type="entry name" value="Quinoprotein alcohol dehydrogenase-like"/>
    <property type="match status" value="1"/>
</dbReference>
<dbReference type="GO" id="GO:0005886">
    <property type="term" value="C:plasma membrane"/>
    <property type="evidence" value="ECO:0007669"/>
    <property type="project" value="UniProtKB-ARBA"/>
</dbReference>
<keyword evidence="10" id="KW-1185">Reference proteome</keyword>
<keyword evidence="7" id="KW-0732">Signal</keyword>
<feature type="transmembrane region" description="Helical" evidence="6">
    <location>
        <begin position="792"/>
        <end position="810"/>
    </location>
</feature>
<dbReference type="PRINTS" id="PR00344">
    <property type="entry name" value="BCTRLSENSOR"/>
</dbReference>
<evidence type="ECO:0000256" key="7">
    <source>
        <dbReference type="SAM" id="SignalP"/>
    </source>
</evidence>
<sequence length="1079" mass="121091">MKSFCLSVVSLLCLFFSFSIRAEFSEHYFAPVFYSVDVNSRLQDKDILKLAEDEKGFLWLGTASGLFRYDGYEYKKIHFPDDDFDFANIYVRALLAGNNALWIGTLRSGLFRLDLTTYQVKQYHHDNGLQSSISGNQVNDLALDRYGNLWVATNYGLDQLKHEQQTFLHYHSSEGPADRFLNFLLDVEFDRENNLWLATGRGLAKFDDKTGSFQRVFTNAPVAGDQVEKKQQHLQGVRVRRIHAADDGRIWLATHKQGVYVIAAKEGKVIRLPATDSKKGRIHTAIAQPSSKEIWFSSIDGVEIRDADTGDILKVVQANRQDAYGLNNKSVYGMALSKSGLLWLGVSGLGLQYYNPGNNAIKRFDTYAKALQPVFDGVIDNAIKLSENKVLLLSGGKPMQFDLQTGDISAFRLAPEFDKENIKSALQLNDDNLLLGTERGELIYYNVRSGLGHRYPLPLESREGGAVWDIVEGKPGQAWVAANNRVFRLDLNTMTFEPMMDAQGKPFVNNIYYLMFDSQNRLWISATNNGVGVVEEGNNHVDIYNKQVGTAGTLSDNFVTQIVENHRGEILLKTRSGLDKLVAKTDGEMRFLPFAVGLGERSKREEKLLPLPDETYWFGSYVKLDRQGNILGEYNGFDGVLEQGDSVAMFLLKHNKILNISASGILLIDLTSLHSRDFRPAIAVSELTVGNRPSSLSFNDKLIHVPADENKFSLRFSALDLSSPLDNRYRYKLEGYEEHWNETSSDVRQAAYMSLPPGTYRLLLDGTNRTGQWSGSPLKIKVVVDPTIYQTLWFQIMAVVLFSGFIYLVFRWRIRVVRQAEREAYEKKEAIQRAHMLDALMEKKNQLFADVSHELRTPLTALQLRIEALQHKLEEDVEASYDGLMKKVTDINHLIYDIYQLSKSDAGALSFELKPYCCDPLINEVADDLAGFVRLHGFTWRQTISLPSSLQVNVDKEKFNQVLHNLVSNSVAYTDKPGTIALRVTVADSAVHIVVEDSSPGVTEENMLQIFERFYRVESSRSRATGGSGLGLSICKSIVEAFKGDISPSASSLGGLAITIKLPVNGVGVDIPAVDILQK</sequence>